<evidence type="ECO:0000256" key="1">
    <source>
        <dbReference type="SAM" id="MobiDB-lite"/>
    </source>
</evidence>
<reference evidence="3 4" key="1">
    <citation type="submission" date="2021-02" db="EMBL/GenBank/DDBJ databases">
        <title>Draft genome and description of Leucobacter sp nov strain Marseille-Q4368.</title>
        <authorList>
            <person name="Boxberger M."/>
            <person name="La Scola B."/>
        </authorList>
    </citation>
    <scope>NUCLEOTIDE SEQUENCE [LARGE SCALE GENOMIC DNA]</scope>
    <source>
        <strain evidence="3 4">Marseille-Q4368</strain>
    </source>
</reference>
<dbReference type="RefSeq" id="WP_211650108.1">
    <property type="nucleotide sequence ID" value="NZ_JAFEVO010000001.1"/>
</dbReference>
<evidence type="ECO:0000259" key="2">
    <source>
        <dbReference type="Pfam" id="PF06259"/>
    </source>
</evidence>
<sequence>MTIHVPVDGATLLEGTPVFGTVEEINARGRFVQDVASDSMQYAADVQNARFTLGSEKSTALATLSTKINEFLLPGANTIFRAASDAKSALDAYASEVDRIHDSADRIRQSVDEALSEIRQCTVQIESIASVIRVETPYEWSVGAPGVMPRPQLGSQARDLDANQQELAVQHLHSMHEHEWMRAASIWQAALVSIQDAKTTWSNLIEERRRAEERLIGALDDTAIGQLISVSSDSAEARRFTIAVTISGELWGTSEDAPETKKSHPLLTKLLGTESGERTWDHPPDPETVAANWAALEPVERERLIDEVPWVVGNLPGLPYGVRDAANRKMVEFYQQYPQIMTPEQLQLLADIRDILKLEADQAKQFGEGRPPIQLVALDMTSEVPKAAVGYGGLDTATHTTWQVAGMNSDAHLALEGWDEASRHVYSAQNKVSGFSGSTATVAWLGYDTPNLPQTGDFGVLSVDAARAGAPRFAAELEGAHAARSVGESGLPEVNVLAHSYGTTLATFALTLIGEDHPVDSLTMLGSAGLDTETVPSYDVLRVREIATGQKAIFTTHASGDHLAPLGAGFSGRGQPNPDARDLFQLHLQSPVYAGGLAFSSEGDPNQNLKNTDGHSTIGEGDSRDIIGMSASEGHGYLDVRTQSLDTVAKITTGHIDPDLWRSFTRTAGMCVETTGIGRTVTPIRVTCEAE</sequence>
<feature type="region of interest" description="Disordered" evidence="1">
    <location>
        <begin position="597"/>
        <end position="625"/>
    </location>
</feature>
<gene>
    <name evidence="3" type="ORF">JSQ98_13370</name>
</gene>
<evidence type="ECO:0000313" key="3">
    <source>
        <dbReference type="EMBL" id="MBS3183175.1"/>
    </source>
</evidence>
<keyword evidence="4" id="KW-1185">Reference proteome</keyword>
<proteinExistence type="predicted"/>
<dbReference type="Proteomes" id="UP000811492">
    <property type="component" value="Unassembled WGS sequence"/>
</dbReference>
<dbReference type="EMBL" id="JAFEVO010000001">
    <property type="protein sequence ID" value="MBS3183175.1"/>
    <property type="molecule type" value="Genomic_DNA"/>
</dbReference>
<name>A0ABS5M7I8_9MICO</name>
<dbReference type="Pfam" id="PF06259">
    <property type="entry name" value="Abhydrolase_8"/>
    <property type="match status" value="1"/>
</dbReference>
<dbReference type="InterPro" id="IPR010427">
    <property type="entry name" value="DUF1023"/>
</dbReference>
<dbReference type="InterPro" id="IPR029058">
    <property type="entry name" value="AB_hydrolase_fold"/>
</dbReference>
<feature type="domain" description="DUF1023" evidence="2">
    <location>
        <begin position="386"/>
        <end position="535"/>
    </location>
</feature>
<organism evidence="3 4">
    <name type="scientific">Leucobacter manosquensis</name>
    <dbReference type="NCBI Taxonomy" id="2810611"/>
    <lineage>
        <taxon>Bacteria</taxon>
        <taxon>Bacillati</taxon>
        <taxon>Actinomycetota</taxon>
        <taxon>Actinomycetes</taxon>
        <taxon>Micrococcales</taxon>
        <taxon>Microbacteriaceae</taxon>
        <taxon>Leucobacter</taxon>
    </lineage>
</organism>
<protein>
    <recommendedName>
        <fullName evidence="2">DUF1023 domain-containing protein</fullName>
    </recommendedName>
</protein>
<feature type="compositionally biased region" description="Polar residues" evidence="1">
    <location>
        <begin position="603"/>
        <end position="615"/>
    </location>
</feature>
<comment type="caution">
    <text evidence="3">The sequence shown here is derived from an EMBL/GenBank/DDBJ whole genome shotgun (WGS) entry which is preliminary data.</text>
</comment>
<dbReference type="SUPFAM" id="SSF53474">
    <property type="entry name" value="alpha/beta-Hydrolases"/>
    <property type="match status" value="1"/>
</dbReference>
<accession>A0ABS5M7I8</accession>
<evidence type="ECO:0000313" key="4">
    <source>
        <dbReference type="Proteomes" id="UP000811492"/>
    </source>
</evidence>